<evidence type="ECO:0000313" key="1">
    <source>
        <dbReference type="EMBL" id="GEK77857.1"/>
    </source>
</evidence>
<protein>
    <recommendedName>
        <fullName evidence="3">YkuD domain-containing protein</fullName>
    </recommendedName>
</protein>
<evidence type="ECO:0000313" key="2">
    <source>
        <dbReference type="Proteomes" id="UP000321189"/>
    </source>
</evidence>
<organism evidence="1 2">
    <name type="scientific">Pseudoalteromonas atlantica</name>
    <name type="common">Alteromonas atlantica</name>
    <dbReference type="NCBI Taxonomy" id="288"/>
    <lineage>
        <taxon>Bacteria</taxon>
        <taxon>Pseudomonadati</taxon>
        <taxon>Pseudomonadota</taxon>
        <taxon>Gammaproteobacteria</taxon>
        <taxon>Alteromonadales</taxon>
        <taxon>Pseudoalteromonadaceae</taxon>
        <taxon>Pseudoalteromonas</taxon>
    </lineage>
</organism>
<reference evidence="1 2" key="1">
    <citation type="submission" date="2019-07" db="EMBL/GenBank/DDBJ databases">
        <title>Whole genome shotgun sequence of Pseudoalteromonas atlantica NBRC 103033.</title>
        <authorList>
            <person name="Hosoyama A."/>
            <person name="Uohara A."/>
            <person name="Ohji S."/>
            <person name="Ichikawa N."/>
        </authorList>
    </citation>
    <scope>NUCLEOTIDE SEQUENCE [LARGE SCALE GENOMIC DNA]</scope>
    <source>
        <strain evidence="1 2">NBRC 103033</strain>
    </source>
</reference>
<dbReference type="Proteomes" id="UP000321189">
    <property type="component" value="Unassembled WGS sequence"/>
</dbReference>
<dbReference type="RefSeq" id="WP_096739074.1">
    <property type="nucleotide sequence ID" value="NZ_BJUT01000046.1"/>
</dbReference>
<name>A0ABQ0UHE2_PSEAF</name>
<gene>
    <name evidence="1" type="ORF">PAT01_31610</name>
</gene>
<accession>A0ABQ0UHE2</accession>
<sequence length="165" mass="17976">MKNNTSTIQSHYPFPNKGNNKWGIRFSAKGTASHKVYDQKVIVFSADGSKLGSFNGSSTPNPFKPKDSSIKGTDAYPFVKAGTYRIKQGSHKGKPALVVNGNANVPTTDINPNFPNQGSFANYIHVHWGYSDTWKGSAGCPTIDPSQWKKFLSIIPNGEGFIIIP</sequence>
<keyword evidence="2" id="KW-1185">Reference proteome</keyword>
<proteinExistence type="predicted"/>
<dbReference type="EMBL" id="BJUT01000046">
    <property type="protein sequence ID" value="GEK77857.1"/>
    <property type="molecule type" value="Genomic_DNA"/>
</dbReference>
<comment type="caution">
    <text evidence="1">The sequence shown here is derived from an EMBL/GenBank/DDBJ whole genome shotgun (WGS) entry which is preliminary data.</text>
</comment>
<evidence type="ECO:0008006" key="3">
    <source>
        <dbReference type="Google" id="ProtNLM"/>
    </source>
</evidence>